<dbReference type="InterPro" id="IPR027806">
    <property type="entry name" value="HARBI1_dom"/>
</dbReference>
<evidence type="ECO:0000256" key="7">
    <source>
        <dbReference type="ARBA" id="ARBA00023242"/>
    </source>
</evidence>
<accession>A0AAV8VDJ1</accession>
<comment type="subcellular location">
    <subcellularLocation>
        <location evidence="2">Nucleus</location>
    </subcellularLocation>
</comment>
<evidence type="ECO:0000256" key="3">
    <source>
        <dbReference type="ARBA" id="ARBA00006958"/>
    </source>
</evidence>
<keyword evidence="10" id="KW-1185">Reference proteome</keyword>
<gene>
    <name evidence="9" type="ORF">NQ315_014744</name>
</gene>
<comment type="similarity">
    <text evidence="3">Belongs to the HARBI1 family.</text>
</comment>
<comment type="cofactor">
    <cofactor evidence="1">
        <name>a divalent metal cation</name>
        <dbReference type="ChEBI" id="CHEBI:60240"/>
    </cofactor>
</comment>
<dbReference type="Pfam" id="PF13359">
    <property type="entry name" value="DDE_Tnp_4"/>
    <property type="match status" value="1"/>
</dbReference>
<dbReference type="GO" id="GO:0016787">
    <property type="term" value="F:hydrolase activity"/>
    <property type="evidence" value="ECO:0007669"/>
    <property type="project" value="UniProtKB-KW"/>
</dbReference>
<feature type="domain" description="DDE Tnp4" evidence="8">
    <location>
        <begin position="208"/>
        <end position="310"/>
    </location>
</feature>
<proteinExistence type="inferred from homology"/>
<dbReference type="InterPro" id="IPR045249">
    <property type="entry name" value="HARBI1-like"/>
</dbReference>
<evidence type="ECO:0000313" key="9">
    <source>
        <dbReference type="EMBL" id="KAJ8912376.1"/>
    </source>
</evidence>
<dbReference type="GO" id="GO:0046872">
    <property type="term" value="F:metal ion binding"/>
    <property type="evidence" value="ECO:0007669"/>
    <property type="project" value="UniProtKB-KW"/>
</dbReference>
<keyword evidence="6" id="KW-0378">Hydrolase</keyword>
<feature type="non-terminal residue" evidence="9">
    <location>
        <position position="1"/>
    </location>
</feature>
<evidence type="ECO:0000256" key="6">
    <source>
        <dbReference type="ARBA" id="ARBA00022801"/>
    </source>
</evidence>
<dbReference type="PANTHER" id="PTHR22930">
    <property type="match status" value="1"/>
</dbReference>
<dbReference type="PANTHER" id="PTHR22930:SF289">
    <property type="entry name" value="DDE TNP4 DOMAIN-CONTAINING PROTEIN-RELATED"/>
    <property type="match status" value="1"/>
</dbReference>
<evidence type="ECO:0000259" key="8">
    <source>
        <dbReference type="Pfam" id="PF13359"/>
    </source>
</evidence>
<keyword evidence="5" id="KW-0479">Metal-binding</keyword>
<evidence type="ECO:0000256" key="1">
    <source>
        <dbReference type="ARBA" id="ARBA00001968"/>
    </source>
</evidence>
<reference evidence="9 10" key="1">
    <citation type="journal article" date="2023" name="Insect Mol. Biol.">
        <title>Genome sequencing provides insights into the evolution of gene families encoding plant cell wall-degrading enzymes in longhorned beetles.</title>
        <authorList>
            <person name="Shin N.R."/>
            <person name="Okamura Y."/>
            <person name="Kirsch R."/>
            <person name="Pauchet Y."/>
        </authorList>
    </citation>
    <scope>NUCLEOTIDE SEQUENCE [LARGE SCALE GENOMIC DNA]</scope>
    <source>
        <strain evidence="9">EAD_L_NR</strain>
    </source>
</reference>
<evidence type="ECO:0000256" key="4">
    <source>
        <dbReference type="ARBA" id="ARBA00022722"/>
    </source>
</evidence>
<evidence type="ECO:0000256" key="2">
    <source>
        <dbReference type="ARBA" id="ARBA00004123"/>
    </source>
</evidence>
<dbReference type="Proteomes" id="UP001159042">
    <property type="component" value="Unassembled WGS sequence"/>
</dbReference>
<keyword evidence="7" id="KW-0539">Nucleus</keyword>
<sequence>PITFGLRPNIIDRKKLTVLTTLKTSLSGNLSKIPKVSTNILVVFSMVKNIYELQLVCNKIYRVGELRQLSCASTTPLAVKMFPVYNYVINNEENRERLRKLCLEREILRDNSNPFNLPDEHFRRSFRLNKDLAQAFINELRPFLDDGVRSTRIPVELRILIALRFFATGHYQHGIGDEHLMAMSQPSFSRCIKSVSRAIQEIAPRWSTAYDHMHRSYHDGERNTWLLGDSGYPQQPWLMTPFRNPAENYPEARYNRAHIVARNCVERCIGVLKTRFRCLLRAEPALKERMLRYAPQICGVIINACSVLHNICIRHGIPLDDDIVNDDDHDGGGVDPNDVHDNINIVNQGQQVRIAIVNLYFNHD</sequence>
<evidence type="ECO:0000313" key="10">
    <source>
        <dbReference type="Proteomes" id="UP001159042"/>
    </source>
</evidence>
<organism evidence="9 10">
    <name type="scientific">Exocentrus adspersus</name>
    <dbReference type="NCBI Taxonomy" id="1586481"/>
    <lineage>
        <taxon>Eukaryota</taxon>
        <taxon>Metazoa</taxon>
        <taxon>Ecdysozoa</taxon>
        <taxon>Arthropoda</taxon>
        <taxon>Hexapoda</taxon>
        <taxon>Insecta</taxon>
        <taxon>Pterygota</taxon>
        <taxon>Neoptera</taxon>
        <taxon>Endopterygota</taxon>
        <taxon>Coleoptera</taxon>
        <taxon>Polyphaga</taxon>
        <taxon>Cucujiformia</taxon>
        <taxon>Chrysomeloidea</taxon>
        <taxon>Cerambycidae</taxon>
        <taxon>Lamiinae</taxon>
        <taxon>Acanthocinini</taxon>
        <taxon>Exocentrus</taxon>
    </lineage>
</organism>
<keyword evidence="4" id="KW-0540">Nuclease</keyword>
<dbReference type="EMBL" id="JANEYG010000132">
    <property type="protein sequence ID" value="KAJ8912376.1"/>
    <property type="molecule type" value="Genomic_DNA"/>
</dbReference>
<name>A0AAV8VDJ1_9CUCU</name>
<evidence type="ECO:0000256" key="5">
    <source>
        <dbReference type="ARBA" id="ARBA00022723"/>
    </source>
</evidence>
<dbReference type="GO" id="GO:0005634">
    <property type="term" value="C:nucleus"/>
    <property type="evidence" value="ECO:0007669"/>
    <property type="project" value="UniProtKB-SubCell"/>
</dbReference>
<comment type="caution">
    <text evidence="9">The sequence shown here is derived from an EMBL/GenBank/DDBJ whole genome shotgun (WGS) entry which is preliminary data.</text>
</comment>
<dbReference type="AlphaFoldDB" id="A0AAV8VDJ1"/>
<dbReference type="GO" id="GO:0004518">
    <property type="term" value="F:nuclease activity"/>
    <property type="evidence" value="ECO:0007669"/>
    <property type="project" value="UniProtKB-KW"/>
</dbReference>
<protein>
    <recommendedName>
        <fullName evidence="8">DDE Tnp4 domain-containing protein</fullName>
    </recommendedName>
</protein>